<evidence type="ECO:0000256" key="7">
    <source>
        <dbReference type="ARBA" id="ARBA00023004"/>
    </source>
</evidence>
<evidence type="ECO:0000256" key="6">
    <source>
        <dbReference type="ARBA" id="ARBA00023002"/>
    </source>
</evidence>
<gene>
    <name evidence="10" type="ORF">J2Z77_000820</name>
</gene>
<keyword evidence="5 8" id="KW-0223">Dioxygenase</keyword>
<evidence type="ECO:0000259" key="9">
    <source>
        <dbReference type="PROSITE" id="PS51819"/>
    </source>
</evidence>
<comment type="similarity">
    <text evidence="2 8">Belongs to the extradiol ring-cleavage dioxygenase family.</text>
</comment>
<reference evidence="10 11" key="1">
    <citation type="submission" date="2021-03" db="EMBL/GenBank/DDBJ databases">
        <title>Genomic Encyclopedia of Type Strains, Phase IV (KMG-IV): sequencing the most valuable type-strain genomes for metagenomic binning, comparative biology and taxonomic classification.</title>
        <authorList>
            <person name="Goeker M."/>
        </authorList>
    </citation>
    <scope>NUCLEOTIDE SEQUENCE [LARGE SCALE GENOMIC DNA]</scope>
    <source>
        <strain evidence="10 11">DSM 40526</strain>
    </source>
</reference>
<dbReference type="Gene3D" id="3.10.180.10">
    <property type="entry name" value="2,3-Dihydroxybiphenyl 1,2-Dioxygenase, domain 1"/>
    <property type="match status" value="1"/>
</dbReference>
<accession>A0ABS4KZT5</accession>
<evidence type="ECO:0000256" key="1">
    <source>
        <dbReference type="ARBA" id="ARBA00001954"/>
    </source>
</evidence>
<dbReference type="CDD" id="cd08351">
    <property type="entry name" value="ChaP_like"/>
    <property type="match status" value="1"/>
</dbReference>
<keyword evidence="11" id="KW-1185">Reference proteome</keyword>
<dbReference type="InterPro" id="IPR029068">
    <property type="entry name" value="Glyas_Bleomycin-R_OHBP_Dase"/>
</dbReference>
<comment type="cofactor">
    <cofactor evidence="1 8">
        <name>Fe(2+)</name>
        <dbReference type="ChEBI" id="CHEBI:29033"/>
    </cofactor>
</comment>
<dbReference type="PROSITE" id="PS00082">
    <property type="entry name" value="EXTRADIOL_DIOXYGENAS"/>
    <property type="match status" value="1"/>
</dbReference>
<dbReference type="InterPro" id="IPR004360">
    <property type="entry name" value="Glyas_Fos-R_dOase_dom"/>
</dbReference>
<dbReference type="InterPro" id="IPR000486">
    <property type="entry name" value="Xdiol_ring_cleave_dOase_1/2"/>
</dbReference>
<protein>
    <submittedName>
        <fullName evidence="10">Catechol 2,3-dioxygenase-like lactoylglutathione lyase family enzyme</fullName>
    </submittedName>
</protein>
<keyword evidence="6 8" id="KW-0560">Oxidoreductase</keyword>
<sequence>MSVRLNHTIIHSRDNRESATFLAHILGLEVGTEWGPFVPVDTANGVTLDFATIPVESITVQHYAFLLSEEEFDVAFEKIRSAGVPYFADPHGKHPGEINHNDGGRGVYFTDPSGHGMEIITRPYGYQDPGAE</sequence>
<evidence type="ECO:0000256" key="4">
    <source>
        <dbReference type="ARBA" id="ARBA00022797"/>
    </source>
</evidence>
<evidence type="ECO:0000256" key="5">
    <source>
        <dbReference type="ARBA" id="ARBA00022964"/>
    </source>
</evidence>
<keyword evidence="3" id="KW-0479">Metal-binding</keyword>
<name>A0ABS4KZT5_STRAV</name>
<dbReference type="PROSITE" id="PS51819">
    <property type="entry name" value="VOC"/>
    <property type="match status" value="1"/>
</dbReference>
<dbReference type="SUPFAM" id="SSF54593">
    <property type="entry name" value="Glyoxalase/Bleomycin resistance protein/Dihydroxybiphenyl dioxygenase"/>
    <property type="match status" value="1"/>
</dbReference>
<evidence type="ECO:0000313" key="11">
    <source>
        <dbReference type="Proteomes" id="UP001519310"/>
    </source>
</evidence>
<evidence type="ECO:0000313" key="10">
    <source>
        <dbReference type="EMBL" id="MBP2035036.1"/>
    </source>
</evidence>
<evidence type="ECO:0000256" key="8">
    <source>
        <dbReference type="RuleBase" id="RU000683"/>
    </source>
</evidence>
<proteinExistence type="inferred from homology"/>
<dbReference type="InterPro" id="IPR037523">
    <property type="entry name" value="VOC_core"/>
</dbReference>
<dbReference type="Proteomes" id="UP001519310">
    <property type="component" value="Unassembled WGS sequence"/>
</dbReference>
<dbReference type="EMBL" id="JAGGLQ010000001">
    <property type="protein sequence ID" value="MBP2035036.1"/>
    <property type="molecule type" value="Genomic_DNA"/>
</dbReference>
<organism evidence="10 11">
    <name type="scientific">Streptomyces avidinii</name>
    <dbReference type="NCBI Taxonomy" id="1895"/>
    <lineage>
        <taxon>Bacteria</taxon>
        <taxon>Bacillati</taxon>
        <taxon>Actinomycetota</taxon>
        <taxon>Actinomycetes</taxon>
        <taxon>Kitasatosporales</taxon>
        <taxon>Streptomycetaceae</taxon>
        <taxon>Streptomyces</taxon>
    </lineage>
</organism>
<feature type="domain" description="VOC" evidence="9">
    <location>
        <begin position="4"/>
        <end position="122"/>
    </location>
</feature>
<keyword evidence="4 8" id="KW-0058">Aromatic hydrocarbons catabolism</keyword>
<evidence type="ECO:0000256" key="3">
    <source>
        <dbReference type="ARBA" id="ARBA00022723"/>
    </source>
</evidence>
<comment type="caution">
    <text evidence="10">The sequence shown here is derived from an EMBL/GenBank/DDBJ whole genome shotgun (WGS) entry which is preliminary data.</text>
</comment>
<dbReference type="RefSeq" id="WP_189965856.1">
    <property type="nucleotide sequence ID" value="NZ_BMVL01000002.1"/>
</dbReference>
<evidence type="ECO:0000256" key="2">
    <source>
        <dbReference type="ARBA" id="ARBA00008784"/>
    </source>
</evidence>
<dbReference type="Pfam" id="PF00903">
    <property type="entry name" value="Glyoxalase"/>
    <property type="match status" value="1"/>
</dbReference>
<keyword evidence="7 8" id="KW-0408">Iron</keyword>